<gene>
    <name evidence="3" type="ORF">NIDE1486</name>
</gene>
<feature type="compositionally biased region" description="Polar residues" evidence="1">
    <location>
        <begin position="17"/>
        <end position="29"/>
    </location>
</feature>
<reference evidence="3" key="3">
    <citation type="submission" date="2010-03" db="EMBL/GenBank/DDBJ databases">
        <authorList>
            <person name="Genoscope - CEA"/>
        </authorList>
    </citation>
    <scope>NUCLEOTIDE SEQUENCE</scope>
</reference>
<dbReference type="Pfam" id="PF11154">
    <property type="entry name" value="DUF2934"/>
    <property type="match status" value="1"/>
</dbReference>
<dbReference type="STRING" id="330214.NIDE1486"/>
<dbReference type="EMBL" id="FP929003">
    <property type="protein sequence ID" value="CBK41228.1"/>
    <property type="molecule type" value="Genomic_DNA"/>
</dbReference>
<dbReference type="AlphaFoldDB" id="B3U4R6"/>
<accession>B3U4R6</accession>
<reference evidence="3 4" key="2">
    <citation type="journal article" date="2010" name="Proc. Natl. Acad. Sci. U.S.A.">
        <title>A Nitrospira metagenome illuminates the physiology and evolution of globally important nitrite-oxidizing bacteria.</title>
        <authorList>
            <person name="Lucker S."/>
            <person name="Wagner M."/>
            <person name="Maixner F."/>
            <person name="Pelletier E."/>
            <person name="Koch H."/>
            <person name="Vacherie B."/>
            <person name="Rattei T."/>
            <person name="Sinninghe Damste J."/>
            <person name="Spieck E."/>
            <person name="Le Paslier D."/>
            <person name="Daims H."/>
        </authorList>
    </citation>
    <scope>NUCLEOTIDE SEQUENCE [LARGE SCALE GENOMIC DNA]</scope>
</reference>
<proteinExistence type="predicted"/>
<feature type="compositionally biased region" description="Basic and acidic residues" evidence="1">
    <location>
        <begin position="80"/>
        <end position="95"/>
    </location>
</feature>
<reference evidence="2" key="1">
    <citation type="journal article" date="2008" name="Environ. Microbiol.">
        <title>Environmental genomics reveals a functional chlorite dismutase in the nitrite-oxidizing bacterium 'Candidatus Nitrospira defluvii'.</title>
        <authorList>
            <person name="Maixner F."/>
            <person name="Wagner M."/>
            <person name="Lucker S."/>
            <person name="Pelletier E."/>
            <person name="Schmitz-Esser S."/>
            <person name="Hace K."/>
            <person name="Spieck E."/>
            <person name="Konrat R."/>
            <person name="Le Paslier D."/>
            <person name="Daims H."/>
        </authorList>
    </citation>
    <scope>NUCLEOTIDE SEQUENCE</scope>
</reference>
<dbReference type="Proteomes" id="UP000001660">
    <property type="component" value="Chromosome"/>
</dbReference>
<dbReference type="KEGG" id="nde:NIDE1486"/>
<dbReference type="InterPro" id="IPR021327">
    <property type="entry name" value="DUF2934"/>
</dbReference>
<evidence type="ECO:0008006" key="5">
    <source>
        <dbReference type="Google" id="ProtNLM"/>
    </source>
</evidence>
<dbReference type="EMBL" id="EU559167">
    <property type="protein sequence ID" value="ACE75633.1"/>
    <property type="molecule type" value="Genomic_DNA"/>
</dbReference>
<protein>
    <recommendedName>
        <fullName evidence="5">DUF2934 domain-containing protein</fullName>
    </recommendedName>
</protein>
<dbReference type="HOGENOM" id="CLU_2258614_0_0_0"/>
<organism evidence="2">
    <name type="scientific">Nitrospira defluvii</name>
    <dbReference type="NCBI Taxonomy" id="330214"/>
    <lineage>
        <taxon>Bacteria</taxon>
        <taxon>Pseudomonadati</taxon>
        <taxon>Nitrospirota</taxon>
        <taxon>Nitrospiria</taxon>
        <taxon>Nitrospirales</taxon>
        <taxon>Nitrospiraceae</taxon>
        <taxon>Nitrospira</taxon>
    </lineage>
</organism>
<name>B3U4R6_9BACT</name>
<feature type="region of interest" description="Disordered" evidence="1">
    <location>
        <begin position="1"/>
        <end position="48"/>
    </location>
</feature>
<evidence type="ECO:0000313" key="2">
    <source>
        <dbReference type="EMBL" id="ACE75633.1"/>
    </source>
</evidence>
<feature type="region of interest" description="Disordered" evidence="1">
    <location>
        <begin position="80"/>
        <end position="103"/>
    </location>
</feature>
<sequence length="103" mass="11970">MAQRRLRSIEDSIRVPSRSTTEMETSARQRSGPESLPQQTDSEATTEEIRTRIEKLAYELYQQRGRQDGYDRQDWLEAERLTLTEPTRARQDGSDRLPTSVQA</sequence>
<dbReference type="OrthoDB" id="9902223at2"/>
<evidence type="ECO:0000313" key="4">
    <source>
        <dbReference type="Proteomes" id="UP000001660"/>
    </source>
</evidence>
<evidence type="ECO:0000256" key="1">
    <source>
        <dbReference type="SAM" id="MobiDB-lite"/>
    </source>
</evidence>
<keyword evidence="4" id="KW-1185">Reference proteome</keyword>
<evidence type="ECO:0000313" key="3">
    <source>
        <dbReference type="EMBL" id="CBK41228.1"/>
    </source>
</evidence>